<comment type="caution">
    <text evidence="2">The sequence shown here is derived from an EMBL/GenBank/DDBJ whole genome shotgun (WGS) entry which is preliminary data.</text>
</comment>
<sequence>MPQTPPKEQLPAQSPEPVKQDDFNYDREKLNEEIQQQRMAAGGSGGAVVIDTEAVPPPPSVEQSAPVPADITSGRSVLWTDKSIFNTYPERTTLQFPGAAEQAKFLSEQIPELSETQARLILDKSLGRNSSVVFGGSRVRGDFTPGGFGVGSDIDVGFGNLNANQAGKLIDSLNKQFSQDPAMLMLERTRITPGNTTPTITDPIVSPEEFFQRSGMRVAPDPKAGQPYIPSGSVTVRPDGTIVIIPPGA</sequence>
<feature type="region of interest" description="Disordered" evidence="1">
    <location>
        <begin position="1"/>
        <end position="27"/>
    </location>
</feature>
<gene>
    <name evidence="2" type="ORF">GCM10007901_17300</name>
</gene>
<accession>A0ABQ5XQW9</accession>
<dbReference type="RefSeq" id="WP_284320518.1">
    <property type="nucleotide sequence ID" value="NZ_BSOB01000011.1"/>
</dbReference>
<name>A0ABQ5XQW9_9GAMM</name>
<reference evidence="3" key="1">
    <citation type="journal article" date="2019" name="Int. J. Syst. Evol. Microbiol.">
        <title>The Global Catalogue of Microorganisms (GCM) 10K type strain sequencing project: providing services to taxonomists for standard genome sequencing and annotation.</title>
        <authorList>
            <consortium name="The Broad Institute Genomics Platform"/>
            <consortium name="The Broad Institute Genome Sequencing Center for Infectious Disease"/>
            <person name="Wu L."/>
            <person name="Ma J."/>
        </authorList>
    </citation>
    <scope>NUCLEOTIDE SEQUENCE [LARGE SCALE GENOMIC DNA]</scope>
    <source>
        <strain evidence="3">NBRC 111980</strain>
    </source>
</reference>
<feature type="compositionally biased region" description="Basic and acidic residues" evidence="1">
    <location>
        <begin position="18"/>
        <end position="27"/>
    </location>
</feature>
<dbReference type="Proteomes" id="UP001156670">
    <property type="component" value="Unassembled WGS sequence"/>
</dbReference>
<protein>
    <submittedName>
        <fullName evidence="2">Uncharacterized protein</fullName>
    </submittedName>
</protein>
<evidence type="ECO:0000313" key="2">
    <source>
        <dbReference type="EMBL" id="GLQ92779.1"/>
    </source>
</evidence>
<keyword evidence="3" id="KW-1185">Reference proteome</keyword>
<evidence type="ECO:0000313" key="3">
    <source>
        <dbReference type="Proteomes" id="UP001156670"/>
    </source>
</evidence>
<organism evidence="2 3">
    <name type="scientific">Dyella acidisoli</name>
    <dbReference type="NCBI Taxonomy" id="1867834"/>
    <lineage>
        <taxon>Bacteria</taxon>
        <taxon>Pseudomonadati</taxon>
        <taxon>Pseudomonadota</taxon>
        <taxon>Gammaproteobacteria</taxon>
        <taxon>Lysobacterales</taxon>
        <taxon>Rhodanobacteraceae</taxon>
        <taxon>Dyella</taxon>
    </lineage>
</organism>
<proteinExistence type="predicted"/>
<evidence type="ECO:0000256" key="1">
    <source>
        <dbReference type="SAM" id="MobiDB-lite"/>
    </source>
</evidence>
<dbReference type="EMBL" id="BSOB01000011">
    <property type="protein sequence ID" value="GLQ92779.1"/>
    <property type="molecule type" value="Genomic_DNA"/>
</dbReference>